<proteinExistence type="predicted"/>
<feature type="transmembrane region" description="Helical" evidence="4">
    <location>
        <begin position="45"/>
        <end position="68"/>
    </location>
</feature>
<feature type="transmembrane region" description="Helical" evidence="4">
    <location>
        <begin position="161"/>
        <end position="181"/>
    </location>
</feature>
<dbReference type="STRING" id="525918.SAMN05660964_00444"/>
<dbReference type="AlphaFoldDB" id="A0A1H3WGZ9"/>
<dbReference type="GO" id="GO:0003700">
    <property type="term" value="F:DNA-binding transcription factor activity"/>
    <property type="evidence" value="ECO:0007669"/>
    <property type="project" value="InterPro"/>
</dbReference>
<dbReference type="Proteomes" id="UP000199397">
    <property type="component" value="Unassembled WGS sequence"/>
</dbReference>
<feature type="transmembrane region" description="Helical" evidence="4">
    <location>
        <begin position="80"/>
        <end position="100"/>
    </location>
</feature>
<keyword evidence="7" id="KW-1185">Reference proteome</keyword>
<feature type="transmembrane region" description="Helical" evidence="4">
    <location>
        <begin position="188"/>
        <end position="208"/>
    </location>
</feature>
<evidence type="ECO:0000256" key="4">
    <source>
        <dbReference type="SAM" id="Phobius"/>
    </source>
</evidence>
<feature type="domain" description="HTH araC/xylS-type" evidence="5">
    <location>
        <begin position="237"/>
        <end position="343"/>
    </location>
</feature>
<sequence length="350" mass="38550">MLPADLMISNNPMQTLATLLIGFSVFSALLLALTHFRYKNYQGHTLAQAMGIILLLTLSSLQLAHFAYLQNTVDVIHSPYYAVLLFAVAPAFYLFSKPLLQPFSVTSPRQLLHLLPILLAPLLPYTLALPLAFAVGTGYLLWLARSLYALRAQRSRFQLELMLLGGVFVIAIAVLILGLSLPLLTEKWFFSLYASAIGCAFLLTQLVLNVTPQLSTDVSEAAAETYAVSTLNNVNCDAALAELEACMQEEELFRRPDLDLPTLAAHIGLSSHQLSELINTRLGKGFSRYVREFRVEAAEDMLQEEPSASVLSVGMSVGFTSQSTFYEAFRELTGMTPGQFRKIHALSAPQ</sequence>
<dbReference type="EMBL" id="FNQP01000002">
    <property type="protein sequence ID" value="SDZ86385.1"/>
    <property type="molecule type" value="Genomic_DNA"/>
</dbReference>
<keyword evidence="2" id="KW-0238">DNA-binding</keyword>
<reference evidence="6 7" key="1">
    <citation type="submission" date="2016-10" db="EMBL/GenBank/DDBJ databases">
        <authorList>
            <person name="de Groot N.N."/>
        </authorList>
    </citation>
    <scope>NUCLEOTIDE SEQUENCE [LARGE SCALE GENOMIC DNA]</scope>
    <source>
        <strain evidence="6 7">DSM 21228</strain>
    </source>
</reference>
<dbReference type="Gene3D" id="1.10.10.60">
    <property type="entry name" value="Homeodomain-like"/>
    <property type="match status" value="2"/>
</dbReference>
<dbReference type="PRINTS" id="PR00032">
    <property type="entry name" value="HTHARAC"/>
</dbReference>
<feature type="transmembrane region" description="Helical" evidence="4">
    <location>
        <begin position="112"/>
        <end position="141"/>
    </location>
</feature>
<keyword evidence="4" id="KW-0812">Transmembrane</keyword>
<feature type="transmembrane region" description="Helical" evidence="4">
    <location>
        <begin position="12"/>
        <end position="33"/>
    </location>
</feature>
<dbReference type="Pfam" id="PF12833">
    <property type="entry name" value="HTH_18"/>
    <property type="match status" value="1"/>
</dbReference>
<gene>
    <name evidence="6" type="ORF">SAMN05660964_00444</name>
</gene>
<protein>
    <submittedName>
        <fullName evidence="6">Helix-turn-helix domain-containing protein</fullName>
    </submittedName>
</protein>
<evidence type="ECO:0000259" key="5">
    <source>
        <dbReference type="PROSITE" id="PS01124"/>
    </source>
</evidence>
<keyword evidence="4" id="KW-0472">Membrane</keyword>
<dbReference type="InterPro" id="IPR009057">
    <property type="entry name" value="Homeodomain-like_sf"/>
</dbReference>
<name>A0A1H3WGZ9_9GAMM</name>
<dbReference type="SMART" id="SM00342">
    <property type="entry name" value="HTH_ARAC"/>
    <property type="match status" value="1"/>
</dbReference>
<evidence type="ECO:0000256" key="3">
    <source>
        <dbReference type="ARBA" id="ARBA00023163"/>
    </source>
</evidence>
<evidence type="ECO:0000256" key="1">
    <source>
        <dbReference type="ARBA" id="ARBA00023015"/>
    </source>
</evidence>
<accession>A0A1H3WGZ9</accession>
<dbReference type="PROSITE" id="PS01124">
    <property type="entry name" value="HTH_ARAC_FAMILY_2"/>
    <property type="match status" value="1"/>
</dbReference>
<dbReference type="SUPFAM" id="SSF46689">
    <property type="entry name" value="Homeodomain-like"/>
    <property type="match status" value="1"/>
</dbReference>
<evidence type="ECO:0000313" key="6">
    <source>
        <dbReference type="EMBL" id="SDZ86385.1"/>
    </source>
</evidence>
<dbReference type="GO" id="GO:0043565">
    <property type="term" value="F:sequence-specific DNA binding"/>
    <property type="evidence" value="ECO:0007669"/>
    <property type="project" value="InterPro"/>
</dbReference>
<dbReference type="PANTHER" id="PTHR43280:SF29">
    <property type="entry name" value="ARAC-FAMILY TRANSCRIPTIONAL REGULATOR"/>
    <property type="match status" value="1"/>
</dbReference>
<keyword evidence="1" id="KW-0805">Transcription regulation</keyword>
<dbReference type="PROSITE" id="PS00041">
    <property type="entry name" value="HTH_ARAC_FAMILY_1"/>
    <property type="match status" value="1"/>
</dbReference>
<keyword evidence="3" id="KW-0804">Transcription</keyword>
<dbReference type="InterPro" id="IPR018060">
    <property type="entry name" value="HTH_AraC"/>
</dbReference>
<evidence type="ECO:0000313" key="7">
    <source>
        <dbReference type="Proteomes" id="UP000199397"/>
    </source>
</evidence>
<keyword evidence="4" id="KW-1133">Transmembrane helix</keyword>
<organism evidence="6 7">
    <name type="scientific">Thiothrix caldifontis</name>
    <dbReference type="NCBI Taxonomy" id="525918"/>
    <lineage>
        <taxon>Bacteria</taxon>
        <taxon>Pseudomonadati</taxon>
        <taxon>Pseudomonadota</taxon>
        <taxon>Gammaproteobacteria</taxon>
        <taxon>Thiotrichales</taxon>
        <taxon>Thiotrichaceae</taxon>
        <taxon>Thiothrix</taxon>
    </lineage>
</organism>
<dbReference type="InterPro" id="IPR020449">
    <property type="entry name" value="Tscrpt_reg_AraC-type_HTH"/>
</dbReference>
<evidence type="ECO:0000256" key="2">
    <source>
        <dbReference type="ARBA" id="ARBA00023125"/>
    </source>
</evidence>
<dbReference type="InterPro" id="IPR018062">
    <property type="entry name" value="HTH_AraC-typ_CS"/>
</dbReference>
<dbReference type="PANTHER" id="PTHR43280">
    <property type="entry name" value="ARAC-FAMILY TRANSCRIPTIONAL REGULATOR"/>
    <property type="match status" value="1"/>
</dbReference>